<reference evidence="4 5" key="1">
    <citation type="submission" date="2023-03" db="EMBL/GenBank/DDBJ databases">
        <title>Fodinicurvata sp. CAU 1616 isolated from sea sendiment.</title>
        <authorList>
            <person name="Kim W."/>
        </authorList>
    </citation>
    <scope>NUCLEOTIDE SEQUENCE [LARGE SCALE GENOMIC DNA]</scope>
    <source>
        <strain evidence="4 5">CAU 1616</strain>
    </source>
</reference>
<dbReference type="Pfam" id="PF14031">
    <property type="entry name" value="D-ser_dehydrat"/>
    <property type="match status" value="1"/>
</dbReference>
<dbReference type="PANTHER" id="PTHR28004:SF2">
    <property type="entry name" value="D-SERINE DEHYDRATASE"/>
    <property type="match status" value="1"/>
</dbReference>
<organism evidence="4 5">
    <name type="scientific">Aquibaculum arenosum</name>
    <dbReference type="NCBI Taxonomy" id="3032591"/>
    <lineage>
        <taxon>Bacteria</taxon>
        <taxon>Pseudomonadati</taxon>
        <taxon>Pseudomonadota</taxon>
        <taxon>Alphaproteobacteria</taxon>
        <taxon>Rhodospirillales</taxon>
        <taxon>Rhodovibrionaceae</taxon>
        <taxon>Aquibaculum</taxon>
    </lineage>
</organism>
<dbReference type="EMBL" id="JARHUD010000013">
    <property type="protein sequence ID" value="MDF2097379.1"/>
    <property type="molecule type" value="Genomic_DNA"/>
</dbReference>
<evidence type="ECO:0000259" key="3">
    <source>
        <dbReference type="SMART" id="SM01119"/>
    </source>
</evidence>
<dbReference type="InterPro" id="IPR001608">
    <property type="entry name" value="Ala_racemase_N"/>
</dbReference>
<dbReference type="Gene3D" id="2.40.37.20">
    <property type="entry name" value="D-serine dehydratase-like domain"/>
    <property type="match status" value="1"/>
</dbReference>
<dbReference type="InterPro" id="IPR042208">
    <property type="entry name" value="D-ser_dehydrat-like_sf"/>
</dbReference>
<name>A0ABT5YR64_9PROT</name>
<dbReference type="SUPFAM" id="SSF51419">
    <property type="entry name" value="PLP-binding barrel"/>
    <property type="match status" value="1"/>
</dbReference>
<feature type="domain" description="D-serine dehydratase-like" evidence="3">
    <location>
        <begin position="264"/>
        <end position="356"/>
    </location>
</feature>
<dbReference type="Pfam" id="PF01168">
    <property type="entry name" value="Ala_racemase_N"/>
    <property type="match status" value="1"/>
</dbReference>
<dbReference type="Proteomes" id="UP001215503">
    <property type="component" value="Unassembled WGS sequence"/>
</dbReference>
<keyword evidence="2" id="KW-0456">Lyase</keyword>
<comment type="caution">
    <text evidence="4">The sequence shown here is derived from an EMBL/GenBank/DDBJ whole genome shotgun (WGS) entry which is preliminary data.</text>
</comment>
<dbReference type="SMART" id="SM01119">
    <property type="entry name" value="D-ser_dehydrat"/>
    <property type="match status" value="1"/>
</dbReference>
<accession>A0ABT5YR64</accession>
<evidence type="ECO:0000256" key="2">
    <source>
        <dbReference type="ARBA" id="ARBA00023239"/>
    </source>
</evidence>
<keyword evidence="5" id="KW-1185">Reference proteome</keyword>
<protein>
    <submittedName>
        <fullName evidence="4">Alanine racemase</fullName>
        <ecNumber evidence="4">5.1.1.1</ecNumber>
    </submittedName>
</protein>
<dbReference type="Gene3D" id="3.20.20.10">
    <property type="entry name" value="Alanine racemase"/>
    <property type="match status" value="1"/>
</dbReference>
<gene>
    <name evidence="4" type="ORF">P2G67_15490</name>
</gene>
<dbReference type="RefSeq" id="WP_275824168.1">
    <property type="nucleotide sequence ID" value="NZ_JARHUD010000013.1"/>
</dbReference>
<evidence type="ECO:0000313" key="5">
    <source>
        <dbReference type="Proteomes" id="UP001215503"/>
    </source>
</evidence>
<dbReference type="EC" id="5.1.1.1" evidence="4"/>
<evidence type="ECO:0000313" key="4">
    <source>
        <dbReference type="EMBL" id="MDF2097379.1"/>
    </source>
</evidence>
<evidence type="ECO:0000256" key="1">
    <source>
        <dbReference type="ARBA" id="ARBA00005323"/>
    </source>
</evidence>
<comment type="similarity">
    <text evidence="1">Belongs to the DSD1 family.</text>
</comment>
<dbReference type="InterPro" id="IPR051466">
    <property type="entry name" value="D-amino_acid_metab_enzyme"/>
</dbReference>
<sequence length="373" mass="39277">MTFRSKDDLPAPLAAALQPLERTLETLETPAVLVDAEVADANLRRWQARCDAAGLINRPHIKTHRSVAWAQRQIELGARGITVQTVGEAEVMVAAGITDIFLTTNVLGPAKLDRLAAVARRSSLAVVADSAEVVEGIAVAARSAGESIRVFVECDTGAHRCGLAEPEDIASLAAAVDGTDGLVFGGLMTYPAAGQRLQSGERLETARAACLTRGLQVLVITSGGSPDMWSDEGLAPITEYRAGTYIYNDRSLVAGGVATIEQCALTVLATVVSRPTADRAILDAGSKSLTSDLLGLDGHGLVLPYPEARLYGLSEEHGHLDVSRCATAPEVGERLRILPNHACVVSNLFDRVFLTAGDTLLGALPVDARGRSN</sequence>
<keyword evidence="4" id="KW-0413">Isomerase</keyword>
<dbReference type="PANTHER" id="PTHR28004">
    <property type="entry name" value="ZGC:162816-RELATED"/>
    <property type="match status" value="1"/>
</dbReference>
<proteinExistence type="inferred from homology"/>
<dbReference type="InterPro" id="IPR026956">
    <property type="entry name" value="D-ser_dehydrat-like_dom"/>
</dbReference>
<dbReference type="InterPro" id="IPR029066">
    <property type="entry name" value="PLP-binding_barrel"/>
</dbReference>
<dbReference type="GO" id="GO:0008784">
    <property type="term" value="F:alanine racemase activity"/>
    <property type="evidence" value="ECO:0007669"/>
    <property type="project" value="UniProtKB-EC"/>
</dbReference>